<evidence type="ECO:0000313" key="2">
    <source>
        <dbReference type="EMBL" id="WZP16577.1"/>
    </source>
</evidence>
<proteinExistence type="predicted"/>
<gene>
    <name evidence="2" type="ORF">AAE021_03015</name>
</gene>
<feature type="transmembrane region" description="Helical" evidence="1">
    <location>
        <begin position="116"/>
        <end position="133"/>
    </location>
</feature>
<protein>
    <recommendedName>
        <fullName evidence="4">ATP synthase protein I</fullName>
    </recommendedName>
</protein>
<sequence>MSPADGAQTGRPVAVSGPTSNPWLAIFGTSMKWTGLLVGVLGVAALIAAGTPALFSVLFGWALIIAFSGVSLLIVHVVGRDNPHGAMAMFALIYIVKVVVLAVVLLMIGKPAWLDGTWFLTAAVATVVVWQAAEIRGFSRIRFQLYDDGPGETPPAAHAEPLAKGEKDV</sequence>
<feature type="transmembrane region" description="Helical" evidence="1">
    <location>
        <begin position="91"/>
        <end position="110"/>
    </location>
</feature>
<name>A0ABZ3A1K6_9MICC</name>
<feature type="transmembrane region" description="Helical" evidence="1">
    <location>
        <begin position="33"/>
        <end position="55"/>
    </location>
</feature>
<keyword evidence="1" id="KW-1133">Transmembrane helix</keyword>
<feature type="transmembrane region" description="Helical" evidence="1">
    <location>
        <begin position="61"/>
        <end position="79"/>
    </location>
</feature>
<evidence type="ECO:0008006" key="4">
    <source>
        <dbReference type="Google" id="ProtNLM"/>
    </source>
</evidence>
<dbReference type="EMBL" id="CP151657">
    <property type="protein sequence ID" value="WZP16577.1"/>
    <property type="molecule type" value="Genomic_DNA"/>
</dbReference>
<dbReference type="RefSeq" id="WP_342024189.1">
    <property type="nucleotide sequence ID" value="NZ_CP151657.1"/>
</dbReference>
<organism evidence="2 3">
    <name type="scientific">Arthrobacter citreus</name>
    <dbReference type="NCBI Taxonomy" id="1670"/>
    <lineage>
        <taxon>Bacteria</taxon>
        <taxon>Bacillati</taxon>
        <taxon>Actinomycetota</taxon>
        <taxon>Actinomycetes</taxon>
        <taxon>Micrococcales</taxon>
        <taxon>Micrococcaceae</taxon>
        <taxon>Arthrobacter</taxon>
    </lineage>
</organism>
<evidence type="ECO:0000313" key="3">
    <source>
        <dbReference type="Proteomes" id="UP001448858"/>
    </source>
</evidence>
<evidence type="ECO:0000256" key="1">
    <source>
        <dbReference type="SAM" id="Phobius"/>
    </source>
</evidence>
<reference evidence="2 3" key="1">
    <citation type="submission" date="2024-04" db="EMBL/GenBank/DDBJ databases">
        <title>Arthrobacter sp. from Plains bison fecal sample.</title>
        <authorList>
            <person name="Ruzzini A."/>
        </authorList>
    </citation>
    <scope>NUCLEOTIDE SEQUENCE [LARGE SCALE GENOMIC DNA]</scope>
    <source>
        <strain evidence="2 3">EINP1</strain>
    </source>
</reference>
<keyword evidence="1" id="KW-0812">Transmembrane</keyword>
<dbReference type="Proteomes" id="UP001448858">
    <property type="component" value="Chromosome"/>
</dbReference>
<keyword evidence="3" id="KW-1185">Reference proteome</keyword>
<keyword evidence="1" id="KW-0472">Membrane</keyword>
<accession>A0ABZ3A1K6</accession>